<dbReference type="Gene3D" id="1.20.1250.10">
    <property type="match status" value="1"/>
</dbReference>
<dbReference type="SUPFAM" id="SSF47266">
    <property type="entry name" value="4-helical cytokines"/>
    <property type="match status" value="1"/>
</dbReference>
<dbReference type="OrthoDB" id="9451249at2759"/>
<organism evidence="2">
    <name type="scientific">Tachysurus fulvidraco</name>
    <name type="common">Yellow catfish</name>
    <name type="synonym">Pimelodus fulvidraco</name>
    <dbReference type="NCBI Taxonomy" id="1234273"/>
    <lineage>
        <taxon>Eukaryota</taxon>
        <taxon>Metazoa</taxon>
        <taxon>Chordata</taxon>
        <taxon>Craniata</taxon>
        <taxon>Vertebrata</taxon>
        <taxon>Euteleostomi</taxon>
        <taxon>Actinopterygii</taxon>
        <taxon>Neopterygii</taxon>
        <taxon>Teleostei</taxon>
        <taxon>Ostariophysi</taxon>
        <taxon>Siluriformes</taxon>
        <taxon>Bagridae</taxon>
        <taxon>Tachysurus</taxon>
    </lineage>
</organism>
<dbReference type="AlphaFoldDB" id="A0A2U9QJK9"/>
<proteinExistence type="evidence at transcript level"/>
<feature type="signal peptide" evidence="1">
    <location>
        <begin position="1"/>
        <end position="26"/>
    </location>
</feature>
<name>A0A2U9QJK9_TACFU</name>
<dbReference type="PANTHER" id="PTHR48488">
    <property type="entry name" value="INTERLEUKIN-22"/>
    <property type="match status" value="1"/>
</dbReference>
<feature type="chain" id="PRO_5016054509" evidence="1">
    <location>
        <begin position="27"/>
        <end position="181"/>
    </location>
</feature>
<evidence type="ECO:0000256" key="1">
    <source>
        <dbReference type="SAM" id="SignalP"/>
    </source>
</evidence>
<sequence>MLGKMKFAQLAVLLVWCCCCALSADARPARLRSRPLDNSDTWNNIMVMAKHAQAQDRDHETRLIPVISSDKLKDGDVCCVTIQILDYYLKHILDGQSREGGERQYPRLHLVKPDLHRVARDLQPHCNSTQIDLEHLNTFTQNLKRAGEMYKNKTKAQNKAIGETDILFHYLYESCRATSAS</sequence>
<accession>A0A2U9QJK9</accession>
<dbReference type="EMBL" id="MH211420">
    <property type="protein sequence ID" value="AWU48777.1"/>
    <property type="molecule type" value="mRNA"/>
</dbReference>
<dbReference type="SMR" id="A0A2U9QJK9"/>
<dbReference type="InterPro" id="IPR009079">
    <property type="entry name" value="4_helix_cytokine-like_core"/>
</dbReference>
<dbReference type="PANTHER" id="PTHR48488:SF1">
    <property type="entry name" value="INTERLEUKIN-22"/>
    <property type="match status" value="1"/>
</dbReference>
<keyword evidence="1" id="KW-0732">Signal</keyword>
<dbReference type="Pfam" id="PF14565">
    <property type="entry name" value="IL22"/>
    <property type="match status" value="1"/>
</dbReference>
<reference evidence="2" key="1">
    <citation type="submission" date="2018-04" db="EMBL/GenBank/DDBJ databases">
        <title>Molecular characterization and expression analysis of IL-22 and its two receptors genes in yellow catfish (Pelteobagrus filvidraco) in response to Edwardsiella ictaluri challenge.</title>
        <authorList>
            <person name="Jiang R."/>
            <person name="Zhang G.R."/>
            <person name="Zhu D.M."/>
            <person name="Shi Z.C."/>
            <person name="Liao C.L."/>
            <person name="Fan Q.X."/>
            <person name="J W."/>
            <person name="Wei K.J."/>
        </authorList>
    </citation>
    <scope>NUCLEOTIDE SEQUENCE</scope>
</reference>
<dbReference type="InterPro" id="IPR020444">
    <property type="entry name" value="IL-24"/>
</dbReference>
<gene>
    <name evidence="2" type="primary">IL-22</name>
</gene>
<dbReference type="PRINTS" id="PR01937">
    <property type="entry name" value="INTRLEUKIN24"/>
</dbReference>
<dbReference type="GO" id="GO:0005576">
    <property type="term" value="C:extracellular region"/>
    <property type="evidence" value="ECO:0007669"/>
    <property type="project" value="InterPro"/>
</dbReference>
<evidence type="ECO:0000313" key="2">
    <source>
        <dbReference type="EMBL" id="AWU48777.1"/>
    </source>
</evidence>
<dbReference type="InterPro" id="IPR020453">
    <property type="entry name" value="IL-22"/>
</dbReference>
<protein>
    <submittedName>
        <fullName evidence="2">Interleukin 22</fullName>
    </submittedName>
</protein>